<dbReference type="AlphaFoldDB" id="A0A897NS80"/>
<protein>
    <submittedName>
        <fullName evidence="2">Uncharacterized protein</fullName>
    </submittedName>
</protein>
<gene>
    <name evidence="2" type="ORF">HSEST_1552</name>
</gene>
<evidence type="ECO:0000313" key="3">
    <source>
        <dbReference type="Proteomes" id="UP000663292"/>
    </source>
</evidence>
<sequence>MVRGMSPSTTTRFDSETVYQSRIAGDQQCGEPDTTISVTEGGVHAVPTKSTENALEFTLSHEDITGLQCQGVLNRSVTIETDEASYEIPTTMLDESRFRQAIVEYSDLSNPCRRVAVDRLGVCPCAAGSSLGCLLIVAGVGLVLSVFGALLGVGAIAAGTALLLLAYLSRKVSQWRGSNRWERTNGPGKSAV</sequence>
<feature type="transmembrane region" description="Helical" evidence="1">
    <location>
        <begin position="146"/>
        <end position="168"/>
    </location>
</feature>
<keyword evidence="3" id="KW-1185">Reference proteome</keyword>
<dbReference type="EMBL" id="CP064791">
    <property type="protein sequence ID" value="QSG15081.1"/>
    <property type="molecule type" value="Genomic_DNA"/>
</dbReference>
<feature type="transmembrane region" description="Helical" evidence="1">
    <location>
        <begin position="120"/>
        <end position="140"/>
    </location>
</feature>
<dbReference type="Proteomes" id="UP000663292">
    <property type="component" value="Chromosome"/>
</dbReference>
<accession>A0A897NS80</accession>
<keyword evidence="1" id="KW-0472">Membrane</keyword>
<evidence type="ECO:0000313" key="2">
    <source>
        <dbReference type="EMBL" id="QSG15081.1"/>
    </source>
</evidence>
<organism evidence="2 3">
    <name type="scientific">Halapricum desulfuricans</name>
    <dbReference type="NCBI Taxonomy" id="2841257"/>
    <lineage>
        <taxon>Archaea</taxon>
        <taxon>Methanobacteriati</taxon>
        <taxon>Methanobacteriota</taxon>
        <taxon>Stenosarchaea group</taxon>
        <taxon>Halobacteria</taxon>
        <taxon>Halobacteriales</taxon>
        <taxon>Haloarculaceae</taxon>
        <taxon>Halapricum</taxon>
    </lineage>
</organism>
<keyword evidence="1" id="KW-1133">Transmembrane helix</keyword>
<evidence type="ECO:0000256" key="1">
    <source>
        <dbReference type="SAM" id="Phobius"/>
    </source>
</evidence>
<name>A0A897NS80_9EURY</name>
<reference evidence="2 3" key="1">
    <citation type="submission" date="2020-11" db="EMBL/GenBank/DDBJ databases">
        <title>Carbohydrate-dependent, anaerobic sulfur respiration: A novel catabolism in halophilic archaea.</title>
        <authorList>
            <person name="Sorokin D.Y."/>
            <person name="Messina E."/>
            <person name="Smedile F."/>
            <person name="La Cono V."/>
            <person name="Hallsworth J.E."/>
            <person name="Yakimov M.M."/>
        </authorList>
    </citation>
    <scope>NUCLEOTIDE SEQUENCE [LARGE SCALE GENOMIC DNA]</scope>
    <source>
        <strain evidence="2 3">HSR-Est</strain>
    </source>
</reference>
<proteinExistence type="predicted"/>
<keyword evidence="1" id="KW-0812">Transmembrane</keyword>